<proteinExistence type="predicted"/>
<accession>A0ACB8UGE6</accession>
<protein>
    <submittedName>
        <fullName evidence="1">Uncharacterized protein</fullName>
    </submittedName>
</protein>
<evidence type="ECO:0000313" key="1">
    <source>
        <dbReference type="EMBL" id="KAI0093350.1"/>
    </source>
</evidence>
<name>A0ACB8UGE6_9APHY</name>
<comment type="caution">
    <text evidence="1">The sequence shown here is derived from an EMBL/GenBank/DDBJ whole genome shotgun (WGS) entry which is preliminary data.</text>
</comment>
<evidence type="ECO:0000313" key="2">
    <source>
        <dbReference type="Proteomes" id="UP001055072"/>
    </source>
</evidence>
<dbReference type="Proteomes" id="UP001055072">
    <property type="component" value="Unassembled WGS sequence"/>
</dbReference>
<organism evidence="1 2">
    <name type="scientific">Irpex rosettiformis</name>
    <dbReference type="NCBI Taxonomy" id="378272"/>
    <lineage>
        <taxon>Eukaryota</taxon>
        <taxon>Fungi</taxon>
        <taxon>Dikarya</taxon>
        <taxon>Basidiomycota</taxon>
        <taxon>Agaricomycotina</taxon>
        <taxon>Agaricomycetes</taxon>
        <taxon>Polyporales</taxon>
        <taxon>Irpicaceae</taxon>
        <taxon>Irpex</taxon>
    </lineage>
</organism>
<sequence>MAAQALLAIASAVENQQGMDDFFQPPRTMGAMVFPLDSSMPFKFHFESRSSPQRVSTLKYSVAIPGAGSEVKYFIWIQNYELASQSACRMAVVTALRTLANGRTLRQAQLNALDFM</sequence>
<reference evidence="1" key="1">
    <citation type="journal article" date="2021" name="Environ. Microbiol.">
        <title>Gene family expansions and transcriptome signatures uncover fungal adaptations to wood decay.</title>
        <authorList>
            <person name="Hage H."/>
            <person name="Miyauchi S."/>
            <person name="Viragh M."/>
            <person name="Drula E."/>
            <person name="Min B."/>
            <person name="Chaduli D."/>
            <person name="Navarro D."/>
            <person name="Favel A."/>
            <person name="Norest M."/>
            <person name="Lesage-Meessen L."/>
            <person name="Balint B."/>
            <person name="Merenyi Z."/>
            <person name="de Eugenio L."/>
            <person name="Morin E."/>
            <person name="Martinez A.T."/>
            <person name="Baldrian P."/>
            <person name="Stursova M."/>
            <person name="Martinez M.J."/>
            <person name="Novotny C."/>
            <person name="Magnuson J.K."/>
            <person name="Spatafora J.W."/>
            <person name="Maurice S."/>
            <person name="Pangilinan J."/>
            <person name="Andreopoulos W."/>
            <person name="LaButti K."/>
            <person name="Hundley H."/>
            <person name="Na H."/>
            <person name="Kuo A."/>
            <person name="Barry K."/>
            <person name="Lipzen A."/>
            <person name="Henrissat B."/>
            <person name="Riley R."/>
            <person name="Ahrendt S."/>
            <person name="Nagy L.G."/>
            <person name="Grigoriev I.V."/>
            <person name="Martin F."/>
            <person name="Rosso M.N."/>
        </authorList>
    </citation>
    <scope>NUCLEOTIDE SEQUENCE</scope>
    <source>
        <strain evidence="1">CBS 384.51</strain>
    </source>
</reference>
<keyword evidence="2" id="KW-1185">Reference proteome</keyword>
<gene>
    <name evidence="1" type="ORF">BDY19DRAFT_989996</name>
</gene>
<dbReference type="EMBL" id="MU274902">
    <property type="protein sequence ID" value="KAI0093350.1"/>
    <property type="molecule type" value="Genomic_DNA"/>
</dbReference>